<protein>
    <submittedName>
        <fullName evidence="2">Uncharacterized protein</fullName>
    </submittedName>
</protein>
<dbReference type="EMBL" id="JAPFFI010000022">
    <property type="protein sequence ID" value="KAJ6328675.1"/>
    <property type="molecule type" value="Genomic_DNA"/>
</dbReference>
<organism evidence="2 3">
    <name type="scientific">Salix suchowensis</name>
    <dbReference type="NCBI Taxonomy" id="1278906"/>
    <lineage>
        <taxon>Eukaryota</taxon>
        <taxon>Viridiplantae</taxon>
        <taxon>Streptophyta</taxon>
        <taxon>Embryophyta</taxon>
        <taxon>Tracheophyta</taxon>
        <taxon>Spermatophyta</taxon>
        <taxon>Magnoliopsida</taxon>
        <taxon>eudicotyledons</taxon>
        <taxon>Gunneridae</taxon>
        <taxon>Pentapetalae</taxon>
        <taxon>rosids</taxon>
        <taxon>fabids</taxon>
        <taxon>Malpighiales</taxon>
        <taxon>Salicaceae</taxon>
        <taxon>Saliceae</taxon>
        <taxon>Salix</taxon>
    </lineage>
</organism>
<evidence type="ECO:0000313" key="2">
    <source>
        <dbReference type="EMBL" id="KAJ6328675.1"/>
    </source>
</evidence>
<keyword evidence="3" id="KW-1185">Reference proteome</keyword>
<comment type="caution">
    <text evidence="2">The sequence shown here is derived from an EMBL/GenBank/DDBJ whole genome shotgun (WGS) entry which is preliminary data.</text>
</comment>
<reference evidence="2" key="2">
    <citation type="journal article" date="2023" name="Int. J. Mol. Sci.">
        <title>De Novo Assembly and Annotation of 11 Diverse Shrub Willow (Salix) Genomes Reveals Novel Gene Organization in Sex-Linked Regions.</title>
        <authorList>
            <person name="Hyden B."/>
            <person name="Feng K."/>
            <person name="Yates T.B."/>
            <person name="Jawdy S."/>
            <person name="Cereghino C."/>
            <person name="Smart L.B."/>
            <person name="Muchero W."/>
        </authorList>
    </citation>
    <scope>NUCLEOTIDE SEQUENCE</scope>
    <source>
        <tissue evidence="2">Shoot tip</tissue>
    </source>
</reference>
<sequence>MTSQLLEPIACPSSPLHHVPNFPHNLAALSYQKLKQTHQPVNISQQKNQSNFSDSLY</sequence>
<dbReference type="Proteomes" id="UP001141253">
    <property type="component" value="Chromosome 14"/>
</dbReference>
<evidence type="ECO:0000313" key="3">
    <source>
        <dbReference type="Proteomes" id="UP001141253"/>
    </source>
</evidence>
<accession>A0ABQ9A836</accession>
<gene>
    <name evidence="2" type="ORF">OIU77_010373</name>
</gene>
<proteinExistence type="predicted"/>
<evidence type="ECO:0000256" key="1">
    <source>
        <dbReference type="SAM" id="MobiDB-lite"/>
    </source>
</evidence>
<name>A0ABQ9A836_9ROSI</name>
<reference evidence="2" key="1">
    <citation type="submission" date="2022-10" db="EMBL/GenBank/DDBJ databases">
        <authorList>
            <person name="Hyden B.L."/>
            <person name="Feng K."/>
            <person name="Yates T."/>
            <person name="Jawdy S."/>
            <person name="Smart L.B."/>
            <person name="Muchero W."/>
        </authorList>
    </citation>
    <scope>NUCLEOTIDE SEQUENCE</scope>
    <source>
        <tissue evidence="2">Shoot tip</tissue>
    </source>
</reference>
<feature type="region of interest" description="Disordered" evidence="1">
    <location>
        <begin position="37"/>
        <end position="57"/>
    </location>
</feature>